<proteinExistence type="predicted"/>
<reference evidence="1 2" key="1">
    <citation type="submission" date="2021-02" db="EMBL/GenBank/DDBJ databases">
        <authorList>
            <person name="Lee D.-H."/>
        </authorList>
    </citation>
    <scope>NUCLEOTIDE SEQUENCE [LARGE SCALE GENOMIC DNA]</scope>
    <source>
        <strain evidence="1 2">UL073</strain>
    </source>
</reference>
<protein>
    <recommendedName>
        <fullName evidence="3">Lipoprotein</fullName>
    </recommendedName>
</protein>
<dbReference type="Proteomes" id="UP000717995">
    <property type="component" value="Unassembled WGS sequence"/>
</dbReference>
<accession>A0ABS2I9P4</accession>
<comment type="caution">
    <text evidence="1">The sequence shown here is derived from an EMBL/GenBank/DDBJ whole genome shotgun (WGS) entry which is preliminary data.</text>
</comment>
<name>A0ABS2I9P4_9GAMM</name>
<evidence type="ECO:0000313" key="1">
    <source>
        <dbReference type="EMBL" id="MBM7059368.1"/>
    </source>
</evidence>
<gene>
    <name evidence="1" type="ORF">JQX08_01490</name>
</gene>
<dbReference type="RefSeq" id="WP_204914201.1">
    <property type="nucleotide sequence ID" value="NZ_JAFEUP010000001.1"/>
</dbReference>
<organism evidence="1 2">
    <name type="scientific">Zestomonas insulae</name>
    <dbReference type="NCBI Taxonomy" id="2809017"/>
    <lineage>
        <taxon>Bacteria</taxon>
        <taxon>Pseudomonadati</taxon>
        <taxon>Pseudomonadota</taxon>
        <taxon>Gammaproteobacteria</taxon>
        <taxon>Pseudomonadales</taxon>
        <taxon>Pseudomonadaceae</taxon>
        <taxon>Zestomonas</taxon>
    </lineage>
</organism>
<evidence type="ECO:0008006" key="3">
    <source>
        <dbReference type="Google" id="ProtNLM"/>
    </source>
</evidence>
<sequence>MSRLSLLVVFAWAVTLLSGCQSQLDLPSEVRRLPERVELNGVPFFAEPAYMGVPGGLAVMLSQQGVVTTPGLVAKQLRLPSEESRLEQGIVRVANDNGFLVYPLRHDLGELLVQVAAGYPALVRFNAGLGWVSSPRYGVLVGYDRAQQQLLFRAGASKRWVVGFDAFESGWQEAGGWAVLIQAPRQLPAEVDLLRWQAAADQLDRAGQAQLAKEARETGARVQGR</sequence>
<dbReference type="EMBL" id="JAFEUP010000001">
    <property type="protein sequence ID" value="MBM7059368.1"/>
    <property type="molecule type" value="Genomic_DNA"/>
</dbReference>
<evidence type="ECO:0000313" key="2">
    <source>
        <dbReference type="Proteomes" id="UP000717995"/>
    </source>
</evidence>
<dbReference type="PROSITE" id="PS51257">
    <property type="entry name" value="PROKAR_LIPOPROTEIN"/>
    <property type="match status" value="1"/>
</dbReference>
<keyword evidence="2" id="KW-1185">Reference proteome</keyword>